<dbReference type="InterPro" id="IPR052973">
    <property type="entry name" value="Fungal_sec-metab_reg_TF"/>
</dbReference>
<dbReference type="EMBL" id="KZ613532">
    <property type="protein sequence ID" value="PMD13377.1"/>
    <property type="molecule type" value="Genomic_DNA"/>
</dbReference>
<proteinExistence type="predicted"/>
<dbReference type="CDD" id="cd00067">
    <property type="entry name" value="GAL4"/>
    <property type="match status" value="1"/>
</dbReference>
<dbReference type="GO" id="GO:0000981">
    <property type="term" value="F:DNA-binding transcription factor activity, RNA polymerase II-specific"/>
    <property type="evidence" value="ECO:0007669"/>
    <property type="project" value="InterPro"/>
</dbReference>
<organism evidence="3 4">
    <name type="scientific">Hyaloscypha hepaticicola</name>
    <dbReference type="NCBI Taxonomy" id="2082293"/>
    <lineage>
        <taxon>Eukaryota</taxon>
        <taxon>Fungi</taxon>
        <taxon>Dikarya</taxon>
        <taxon>Ascomycota</taxon>
        <taxon>Pezizomycotina</taxon>
        <taxon>Leotiomycetes</taxon>
        <taxon>Helotiales</taxon>
        <taxon>Hyaloscyphaceae</taxon>
        <taxon>Hyaloscypha</taxon>
    </lineage>
</organism>
<evidence type="ECO:0000313" key="4">
    <source>
        <dbReference type="Proteomes" id="UP000235672"/>
    </source>
</evidence>
<keyword evidence="4" id="KW-1185">Reference proteome</keyword>
<dbReference type="PANTHER" id="PTHR35392:SF3">
    <property type="entry name" value="ZN(2)-C6 FUNGAL-TYPE DOMAIN-CONTAINING PROTEIN"/>
    <property type="match status" value="1"/>
</dbReference>
<dbReference type="PANTHER" id="PTHR35392">
    <property type="entry name" value="ZN(II)2CYS6 TRANSCRIPTION FACTOR (EUROFUNG)-RELATED-RELATED"/>
    <property type="match status" value="1"/>
</dbReference>
<evidence type="ECO:0008006" key="5">
    <source>
        <dbReference type="Google" id="ProtNLM"/>
    </source>
</evidence>
<dbReference type="AlphaFoldDB" id="A0A2J6PH58"/>
<dbReference type="InterPro" id="IPR036864">
    <property type="entry name" value="Zn2-C6_fun-type_DNA-bd_sf"/>
</dbReference>
<dbReference type="Proteomes" id="UP000235672">
    <property type="component" value="Unassembled WGS sequence"/>
</dbReference>
<name>A0A2J6PH58_9HELO</name>
<dbReference type="STRING" id="1745343.A0A2J6PH58"/>
<dbReference type="GO" id="GO:0008270">
    <property type="term" value="F:zinc ion binding"/>
    <property type="evidence" value="ECO:0007669"/>
    <property type="project" value="InterPro"/>
</dbReference>
<accession>A0A2J6PH58</accession>
<sequence length="457" mass="52983">MVGEVSGPTRKKVNSQTPQGVRHKYVGVSGLLAQKQRLKHRRAFTDLSQRLETGETRKRGACLRCRMQRIRCYADPNDVHGPCSTCQGVSGPTLAQLPCLRYKISETALFDKGRHPQYIWSQRWKEMKIVEIKEWETSEVRTVELTQDIGNAVYKVNVRQFIPVEGDALERKWTTNGEARSYRCSSWAIVNMKETGQHLMKFVKDHIKTSIEYFIGNSDELLRSTYDMAFEHSEKAAATEERRLLRDALKLWVAIRMESRSERICSEENLGMVPQQFDPVAPNFNQVLVPPVMSAQIELIMTAMVLQPLKKAVLAQLQELIKANRSRSWFTIYLCLFVLLHSCALLTSFENMQAIKYGLQTRYVYAPFIEELHHGSKIMLAYFHYCNKGGYPFATDWTIERNVKQAELNPDQLRFLTKTAQLVEKNSTLFKHIAKESEFEHDFFFVSRLYNTTWQPF</sequence>
<evidence type="ECO:0000256" key="2">
    <source>
        <dbReference type="SAM" id="MobiDB-lite"/>
    </source>
</evidence>
<protein>
    <recommendedName>
        <fullName evidence="5">Zn(2)-C6 fungal-type domain-containing protein</fullName>
    </recommendedName>
</protein>
<feature type="region of interest" description="Disordered" evidence="2">
    <location>
        <begin position="1"/>
        <end position="20"/>
    </location>
</feature>
<keyword evidence="1" id="KW-0539">Nucleus</keyword>
<gene>
    <name evidence="3" type="ORF">NA56DRAFT_585720</name>
</gene>
<dbReference type="SUPFAM" id="SSF57701">
    <property type="entry name" value="Zn2/Cys6 DNA-binding domain"/>
    <property type="match status" value="1"/>
</dbReference>
<evidence type="ECO:0000256" key="1">
    <source>
        <dbReference type="ARBA" id="ARBA00023242"/>
    </source>
</evidence>
<reference evidence="3 4" key="1">
    <citation type="submission" date="2016-05" db="EMBL/GenBank/DDBJ databases">
        <title>A degradative enzymes factory behind the ericoid mycorrhizal symbiosis.</title>
        <authorList>
            <consortium name="DOE Joint Genome Institute"/>
            <person name="Martino E."/>
            <person name="Morin E."/>
            <person name="Grelet G."/>
            <person name="Kuo A."/>
            <person name="Kohler A."/>
            <person name="Daghino S."/>
            <person name="Barry K."/>
            <person name="Choi C."/>
            <person name="Cichocki N."/>
            <person name="Clum A."/>
            <person name="Copeland A."/>
            <person name="Hainaut M."/>
            <person name="Haridas S."/>
            <person name="Labutti K."/>
            <person name="Lindquist E."/>
            <person name="Lipzen A."/>
            <person name="Khouja H.-R."/>
            <person name="Murat C."/>
            <person name="Ohm R."/>
            <person name="Olson A."/>
            <person name="Spatafora J."/>
            <person name="Veneault-Fourrey C."/>
            <person name="Henrissat B."/>
            <person name="Grigoriev I."/>
            <person name="Martin F."/>
            <person name="Perotto S."/>
        </authorList>
    </citation>
    <scope>NUCLEOTIDE SEQUENCE [LARGE SCALE GENOMIC DNA]</scope>
    <source>
        <strain evidence="3 4">UAMH 7357</strain>
    </source>
</reference>
<dbReference type="InterPro" id="IPR001138">
    <property type="entry name" value="Zn2Cys6_DnaBD"/>
</dbReference>
<evidence type="ECO:0000313" key="3">
    <source>
        <dbReference type="EMBL" id="PMD13377.1"/>
    </source>
</evidence>
<dbReference type="OrthoDB" id="5362630at2759"/>